<dbReference type="Proteomes" id="UP000190648">
    <property type="component" value="Unassembled WGS sequence"/>
</dbReference>
<dbReference type="AlphaFoldDB" id="A0A1V4L1I6"/>
<name>A0A1V4L1I6_PATFA</name>
<dbReference type="EMBL" id="LSYS01000552">
    <property type="protein sequence ID" value="OPJ90087.1"/>
    <property type="molecule type" value="Genomic_DNA"/>
</dbReference>
<comment type="caution">
    <text evidence="1">The sequence shown here is derived from an EMBL/GenBank/DDBJ whole genome shotgun (WGS) entry which is preliminary data.</text>
</comment>
<reference evidence="1 2" key="1">
    <citation type="submission" date="2016-02" db="EMBL/GenBank/DDBJ databases">
        <title>Band-tailed pigeon sequencing and assembly.</title>
        <authorList>
            <person name="Soares A.E."/>
            <person name="Novak B.J."/>
            <person name="Rice E.S."/>
            <person name="O'Connell B."/>
            <person name="Chang D."/>
            <person name="Weber S."/>
            <person name="Shapiro B."/>
        </authorList>
    </citation>
    <scope>NUCLEOTIDE SEQUENCE [LARGE SCALE GENOMIC DNA]</scope>
    <source>
        <strain evidence="1">BTP2013</strain>
        <tissue evidence="1">Blood</tissue>
    </source>
</reference>
<gene>
    <name evidence="1" type="ORF">AV530_008531</name>
</gene>
<evidence type="ECO:0000313" key="1">
    <source>
        <dbReference type="EMBL" id="OPJ90087.1"/>
    </source>
</evidence>
<protein>
    <submittedName>
        <fullName evidence="1">Uncharacterized protein</fullName>
    </submittedName>
</protein>
<proteinExistence type="predicted"/>
<keyword evidence="2" id="KW-1185">Reference proteome</keyword>
<organism evidence="1 2">
    <name type="scientific">Patagioenas fasciata monilis</name>
    <dbReference type="NCBI Taxonomy" id="372326"/>
    <lineage>
        <taxon>Eukaryota</taxon>
        <taxon>Metazoa</taxon>
        <taxon>Chordata</taxon>
        <taxon>Craniata</taxon>
        <taxon>Vertebrata</taxon>
        <taxon>Euteleostomi</taxon>
        <taxon>Archelosauria</taxon>
        <taxon>Archosauria</taxon>
        <taxon>Dinosauria</taxon>
        <taxon>Saurischia</taxon>
        <taxon>Theropoda</taxon>
        <taxon>Coelurosauria</taxon>
        <taxon>Aves</taxon>
        <taxon>Neognathae</taxon>
        <taxon>Neoaves</taxon>
        <taxon>Columbimorphae</taxon>
        <taxon>Columbiformes</taxon>
        <taxon>Columbidae</taxon>
        <taxon>Patagioenas</taxon>
    </lineage>
</organism>
<accession>A0A1V4L1I6</accession>
<sequence length="74" mass="7632">MPGSAVLLGNQKVHELTELKANIVTSAVSPCKFYGPVRRSADLAGSGSAANRLTLPGEATTLDVFTQDFLAGGI</sequence>
<evidence type="ECO:0000313" key="2">
    <source>
        <dbReference type="Proteomes" id="UP000190648"/>
    </source>
</evidence>